<dbReference type="Proteomes" id="UP000220914">
    <property type="component" value="Unassembled WGS sequence"/>
</dbReference>
<sequence length="82" mass="8623">MTVEPNPPVVAGIDGSAAAVQAAEWAVDKAVSRDVPLRLVYVTKAKHLGAEDYYADVRRAKASLHEARAAIEATGAPVKLVV</sequence>
<dbReference type="Gene3D" id="3.40.50.620">
    <property type="entry name" value="HUPs"/>
    <property type="match status" value="1"/>
</dbReference>
<evidence type="ECO:0000259" key="1">
    <source>
        <dbReference type="Pfam" id="PF00582"/>
    </source>
</evidence>
<evidence type="ECO:0000313" key="4">
    <source>
        <dbReference type="Proteomes" id="UP000220914"/>
    </source>
</evidence>
<feature type="domain" description="UspA" evidence="1">
    <location>
        <begin position="8"/>
        <end position="73"/>
    </location>
</feature>
<reference evidence="2" key="3">
    <citation type="submission" date="2020-02" db="EMBL/GenBank/DDBJ databases">
        <authorList>
            <person name="Matsumoto Y."/>
            <person name="Motooka D."/>
            <person name="Nakamura S."/>
        </authorList>
    </citation>
    <scope>NUCLEOTIDE SEQUENCE</scope>
    <source>
        <strain evidence="2">JCM 6377</strain>
    </source>
</reference>
<evidence type="ECO:0000313" key="5">
    <source>
        <dbReference type="Proteomes" id="UP000465302"/>
    </source>
</evidence>
<dbReference type="Proteomes" id="UP000465302">
    <property type="component" value="Unassembled WGS sequence"/>
</dbReference>
<dbReference type="AlphaFoldDB" id="A0A2A7MTF8"/>
<name>A0A2A7MTF8_MYCAG</name>
<proteinExistence type="predicted"/>
<dbReference type="InterPro" id="IPR014729">
    <property type="entry name" value="Rossmann-like_a/b/a_fold"/>
</dbReference>
<dbReference type="EMBL" id="BLKS01000001">
    <property type="protein sequence ID" value="GFG50324.1"/>
    <property type="molecule type" value="Genomic_DNA"/>
</dbReference>
<reference evidence="3 4" key="1">
    <citation type="submission" date="2017-10" db="EMBL/GenBank/DDBJ databases">
        <title>The new phylogeny of genus Mycobacterium.</title>
        <authorList>
            <person name="Tortoli E."/>
            <person name="Trovato A."/>
            <person name="Cirillo D.M."/>
        </authorList>
    </citation>
    <scope>NUCLEOTIDE SEQUENCE [LARGE SCALE GENOMIC DNA]</scope>
    <source>
        <strain evidence="3 4">CCUG37673</strain>
    </source>
</reference>
<dbReference type="RefSeq" id="WP_097942554.1">
    <property type="nucleotide sequence ID" value="NZ_BLKS01000001.1"/>
</dbReference>
<dbReference type="EMBL" id="PDCP01000055">
    <property type="protein sequence ID" value="PEG34830.1"/>
    <property type="molecule type" value="Genomic_DNA"/>
</dbReference>
<dbReference type="SUPFAM" id="SSF52402">
    <property type="entry name" value="Adenine nucleotide alpha hydrolases-like"/>
    <property type="match status" value="1"/>
</dbReference>
<dbReference type="Pfam" id="PF00582">
    <property type="entry name" value="Usp"/>
    <property type="match status" value="1"/>
</dbReference>
<gene>
    <name evidence="3" type="ORF">CQY20_23870</name>
    <name evidence="2" type="ORF">MAGR_17650</name>
</gene>
<dbReference type="OrthoDB" id="3174546at2"/>
<reference evidence="2 5" key="2">
    <citation type="journal article" date="2019" name="Emerg. Microbes Infect.">
        <title>Comprehensive subspecies identification of 175 nontuberculous mycobacteria species based on 7547 genomic profiles.</title>
        <authorList>
            <person name="Matsumoto Y."/>
            <person name="Kinjo T."/>
            <person name="Motooka D."/>
            <person name="Nabeya D."/>
            <person name="Jung N."/>
            <person name="Uechi K."/>
            <person name="Horii T."/>
            <person name="Iida T."/>
            <person name="Fujita J."/>
            <person name="Nakamura S."/>
        </authorList>
    </citation>
    <scope>NUCLEOTIDE SEQUENCE [LARGE SCALE GENOMIC DNA]</scope>
    <source>
        <strain evidence="2 5">JCM 6377</strain>
    </source>
</reference>
<accession>A0A2A7MTF8</accession>
<dbReference type="InterPro" id="IPR006016">
    <property type="entry name" value="UspA"/>
</dbReference>
<evidence type="ECO:0000313" key="3">
    <source>
        <dbReference type="EMBL" id="PEG34830.1"/>
    </source>
</evidence>
<keyword evidence="4" id="KW-1185">Reference proteome</keyword>
<protein>
    <recommendedName>
        <fullName evidence="1">UspA domain-containing protein</fullName>
    </recommendedName>
</protein>
<comment type="caution">
    <text evidence="3">The sequence shown here is derived from an EMBL/GenBank/DDBJ whole genome shotgun (WGS) entry which is preliminary data.</text>
</comment>
<organism evidence="3 4">
    <name type="scientific">Mycolicibacterium agri</name>
    <name type="common">Mycobacterium agri</name>
    <dbReference type="NCBI Taxonomy" id="36811"/>
    <lineage>
        <taxon>Bacteria</taxon>
        <taxon>Bacillati</taxon>
        <taxon>Actinomycetota</taxon>
        <taxon>Actinomycetes</taxon>
        <taxon>Mycobacteriales</taxon>
        <taxon>Mycobacteriaceae</taxon>
        <taxon>Mycolicibacterium</taxon>
    </lineage>
</organism>
<evidence type="ECO:0000313" key="2">
    <source>
        <dbReference type="EMBL" id="GFG50324.1"/>
    </source>
</evidence>